<dbReference type="EMBL" id="CAACVG010007850">
    <property type="protein sequence ID" value="VEN47349.1"/>
    <property type="molecule type" value="Genomic_DNA"/>
</dbReference>
<dbReference type="AlphaFoldDB" id="A0A653CHU8"/>
<gene>
    <name evidence="2" type="ORF">CALMAC_LOCUS9150</name>
</gene>
<feature type="signal peptide" evidence="1">
    <location>
        <begin position="1"/>
        <end position="22"/>
    </location>
</feature>
<sequence length="69" mass="7346">MMKFCSLFLVALILVAISEVQGQGHQIKAAPKDSPNLIVLDGDRKQGGKPNQGTAMIIQIVRDGSRVAA</sequence>
<keyword evidence="1" id="KW-0732">Signal</keyword>
<reference evidence="2 3" key="1">
    <citation type="submission" date="2019-01" db="EMBL/GenBank/DDBJ databases">
        <authorList>
            <person name="Sayadi A."/>
        </authorList>
    </citation>
    <scope>NUCLEOTIDE SEQUENCE [LARGE SCALE GENOMIC DNA]</scope>
</reference>
<evidence type="ECO:0000256" key="1">
    <source>
        <dbReference type="SAM" id="SignalP"/>
    </source>
</evidence>
<keyword evidence="3" id="KW-1185">Reference proteome</keyword>
<protein>
    <submittedName>
        <fullName evidence="2">Uncharacterized protein</fullName>
    </submittedName>
</protein>
<accession>A0A653CHU8</accession>
<proteinExistence type="predicted"/>
<dbReference type="Proteomes" id="UP000410492">
    <property type="component" value="Unassembled WGS sequence"/>
</dbReference>
<evidence type="ECO:0000313" key="3">
    <source>
        <dbReference type="Proteomes" id="UP000410492"/>
    </source>
</evidence>
<feature type="chain" id="PRO_5024886923" evidence="1">
    <location>
        <begin position="23"/>
        <end position="69"/>
    </location>
</feature>
<name>A0A653CHU8_CALMS</name>
<evidence type="ECO:0000313" key="2">
    <source>
        <dbReference type="EMBL" id="VEN47349.1"/>
    </source>
</evidence>
<organism evidence="2 3">
    <name type="scientific">Callosobruchus maculatus</name>
    <name type="common">Southern cowpea weevil</name>
    <name type="synonym">Pulse bruchid</name>
    <dbReference type="NCBI Taxonomy" id="64391"/>
    <lineage>
        <taxon>Eukaryota</taxon>
        <taxon>Metazoa</taxon>
        <taxon>Ecdysozoa</taxon>
        <taxon>Arthropoda</taxon>
        <taxon>Hexapoda</taxon>
        <taxon>Insecta</taxon>
        <taxon>Pterygota</taxon>
        <taxon>Neoptera</taxon>
        <taxon>Endopterygota</taxon>
        <taxon>Coleoptera</taxon>
        <taxon>Polyphaga</taxon>
        <taxon>Cucujiformia</taxon>
        <taxon>Chrysomeloidea</taxon>
        <taxon>Chrysomelidae</taxon>
        <taxon>Bruchinae</taxon>
        <taxon>Bruchini</taxon>
        <taxon>Callosobruchus</taxon>
    </lineage>
</organism>